<dbReference type="InterPro" id="IPR006343">
    <property type="entry name" value="DnaB/C_C"/>
</dbReference>
<comment type="similarity">
    <text evidence="1">Belongs to the DnaB/DnaD family.</text>
</comment>
<dbReference type="Gene3D" id="1.10.10.630">
    <property type="entry name" value="DnaD domain-like"/>
    <property type="match status" value="1"/>
</dbReference>
<dbReference type="SUPFAM" id="SSF158499">
    <property type="entry name" value="DnaD domain-like"/>
    <property type="match status" value="1"/>
</dbReference>
<dbReference type="PANTHER" id="PTHR37293">
    <property type="entry name" value="PHAGE REPLICATION PROTEIN-RELATED"/>
    <property type="match status" value="1"/>
</dbReference>
<dbReference type="InterPro" id="IPR053162">
    <property type="entry name" value="DnaD"/>
</dbReference>
<gene>
    <name evidence="3" type="ORF">BTI247_35000</name>
</gene>
<dbReference type="Pfam" id="PF07261">
    <property type="entry name" value="DnaB_2"/>
    <property type="match status" value="1"/>
</dbReference>
<dbReference type="Proteomes" id="UP000192743">
    <property type="component" value="Chromosome"/>
</dbReference>
<reference evidence="3 4" key="1">
    <citation type="submission" date="2016-02" db="EMBL/GenBank/DDBJ databases">
        <title>Comparative analysis of three nematocidal Bacillus thuringiensis strains.</title>
        <authorList>
            <person name="Hollensteiner J."/>
            <person name="Kloesener M."/>
            <person name="Bunk B."/>
            <person name="Sproeer C."/>
            <person name="Rosenstiel P."/>
            <person name="Schulte-Iserlohe R."/>
            <person name="Schulenburg H."/>
            <person name="Liesegang H."/>
        </authorList>
    </citation>
    <scope>NUCLEOTIDE SEQUENCE [LARGE SCALE GENOMIC DNA]</scope>
    <source>
        <strain evidence="3 4">Bt18247</strain>
    </source>
</reference>
<evidence type="ECO:0000259" key="2">
    <source>
        <dbReference type="Pfam" id="PF07261"/>
    </source>
</evidence>
<dbReference type="PANTHER" id="PTHR37293:SF5">
    <property type="entry name" value="DNA REPLICATION PROTEIN"/>
    <property type="match status" value="1"/>
</dbReference>
<evidence type="ECO:0000313" key="3">
    <source>
        <dbReference type="EMBL" id="AOM11883.1"/>
    </source>
</evidence>
<evidence type="ECO:0000256" key="1">
    <source>
        <dbReference type="ARBA" id="ARBA00093462"/>
    </source>
</evidence>
<organism evidence="3 4">
    <name type="scientific">Bacillus thuringiensis Bt18247</name>
    <dbReference type="NCBI Taxonomy" id="1423143"/>
    <lineage>
        <taxon>Bacteria</taxon>
        <taxon>Bacillati</taxon>
        <taxon>Bacillota</taxon>
        <taxon>Bacilli</taxon>
        <taxon>Bacillales</taxon>
        <taxon>Bacillaceae</taxon>
        <taxon>Bacillus</taxon>
        <taxon>Bacillus cereus group</taxon>
    </lineage>
</organism>
<accession>A0A9W3X9T7</accession>
<name>A0A9W3X9T7_BACTU</name>
<dbReference type="InterPro" id="IPR034829">
    <property type="entry name" value="DnaD-like_sf"/>
</dbReference>
<protein>
    <submittedName>
        <fullName evidence="3">Phage replication protein</fullName>
    </submittedName>
</protein>
<evidence type="ECO:0000313" key="4">
    <source>
        <dbReference type="Proteomes" id="UP000192743"/>
    </source>
</evidence>
<sequence>MYFIDCNAECPSKPLISPYQVINHSEKTKTNTKTTTRTKQARKNETGVVVVKKIVIRMPKPFPHSYFYNEGLKSSYLLAKSGGKHMAVYRNVQVNFWQDEFILDLTPEERYFYIYLLTGTKTKQCDIYILPKRVAELETGYSMETVEKLLNRFVEYGKILYDTETKEVFIINWLHYNPISNTNVEKCVLRELKTVKSNEFIHIFLRKCLEEEYTIPLLLQHFGMPKEEDNSSSQVVIEEKEEAEEVESIEEDVPNSEVYKFYEQNISSLSPYIVKELKNWIQRLSGEKVLEALKIAFENNKKTLAYVKGILRNWCSKKLKDFSGEKCVMGSLERRKCMLSSVF</sequence>
<dbReference type="AlphaFoldDB" id="A0A9W3X9T7"/>
<dbReference type="NCBIfam" id="TIGR01446">
    <property type="entry name" value="DnaD_dom"/>
    <property type="match status" value="1"/>
</dbReference>
<proteinExistence type="inferred from homology"/>
<dbReference type="EMBL" id="CP015250">
    <property type="protein sequence ID" value="AOM11883.1"/>
    <property type="molecule type" value="Genomic_DNA"/>
</dbReference>
<feature type="domain" description="DnaB/C C-terminal" evidence="2">
    <location>
        <begin position="259"/>
        <end position="320"/>
    </location>
</feature>